<organism evidence="1 2">
    <name type="scientific">Candidatus Amesbacteria bacterium GW2011_GWA2_42_12</name>
    <dbReference type="NCBI Taxonomy" id="1618356"/>
    <lineage>
        <taxon>Bacteria</taxon>
        <taxon>Candidatus Amesiibacteriota</taxon>
    </lineage>
</organism>
<dbReference type="STRING" id="1618356.UU93_C0007G0043"/>
<gene>
    <name evidence="1" type="ORF">UU93_C0007G0043</name>
</gene>
<evidence type="ECO:0000313" key="1">
    <source>
        <dbReference type="EMBL" id="KKS32438.1"/>
    </source>
</evidence>
<reference evidence="1 2" key="1">
    <citation type="journal article" date="2015" name="Nature">
        <title>rRNA introns, odd ribosomes, and small enigmatic genomes across a large radiation of phyla.</title>
        <authorList>
            <person name="Brown C.T."/>
            <person name="Hug L.A."/>
            <person name="Thomas B.C."/>
            <person name="Sharon I."/>
            <person name="Castelle C.J."/>
            <person name="Singh A."/>
            <person name="Wilkins M.J."/>
            <person name="Williams K.H."/>
            <person name="Banfield J.F."/>
        </authorList>
    </citation>
    <scope>NUCLEOTIDE SEQUENCE [LARGE SCALE GENOMIC DNA]</scope>
</reference>
<dbReference type="AlphaFoldDB" id="A0A0G1B4G5"/>
<comment type="caution">
    <text evidence="1">The sequence shown here is derived from an EMBL/GenBank/DDBJ whole genome shotgun (WGS) entry which is preliminary data.</text>
</comment>
<sequence length="92" mass="10634">MSIMNTIRLTVTADLKKEIDYLRMMEYPTLTDAEIVKVTVGAQAVKSRRAKYDDSDPSMKAMKANTARVWGLDEEDEEELFWDESKLKPVKF</sequence>
<dbReference type="Proteomes" id="UP000034160">
    <property type="component" value="Unassembled WGS sequence"/>
</dbReference>
<dbReference type="EMBL" id="LCCN01000007">
    <property type="protein sequence ID" value="KKS32438.1"/>
    <property type="molecule type" value="Genomic_DNA"/>
</dbReference>
<protein>
    <submittedName>
        <fullName evidence="1">Uncharacterized protein</fullName>
    </submittedName>
</protein>
<accession>A0A0G1B4G5</accession>
<evidence type="ECO:0000313" key="2">
    <source>
        <dbReference type="Proteomes" id="UP000034160"/>
    </source>
</evidence>
<proteinExistence type="predicted"/>
<name>A0A0G1B4G5_9BACT</name>